<reference evidence="3 4" key="1">
    <citation type="journal article" date="2018" name="BMC Genomics">
        <title>Genomic evidence for intraspecific hybridization in a clonal and extremely halotolerant yeast.</title>
        <authorList>
            <person name="Gostincar C."/>
            <person name="Stajich J.E."/>
            <person name="Zupancic J."/>
            <person name="Zalar P."/>
            <person name="Gunde-Cimerman N."/>
        </authorList>
    </citation>
    <scope>NUCLEOTIDE SEQUENCE [LARGE SCALE GENOMIC DNA]</scope>
    <source>
        <strain evidence="3 4">EXF-171</strain>
    </source>
</reference>
<organism evidence="3 4">
    <name type="scientific">Hortaea werneckii</name>
    <name type="common">Black yeast</name>
    <name type="synonym">Cladosporium werneckii</name>
    <dbReference type="NCBI Taxonomy" id="91943"/>
    <lineage>
        <taxon>Eukaryota</taxon>
        <taxon>Fungi</taxon>
        <taxon>Dikarya</taxon>
        <taxon>Ascomycota</taxon>
        <taxon>Pezizomycotina</taxon>
        <taxon>Dothideomycetes</taxon>
        <taxon>Dothideomycetidae</taxon>
        <taxon>Mycosphaerellales</taxon>
        <taxon>Teratosphaeriaceae</taxon>
        <taxon>Hortaea</taxon>
    </lineage>
</organism>
<name>A0A3M7F6K0_HORWE</name>
<evidence type="ECO:0000259" key="2">
    <source>
        <dbReference type="Pfam" id="PF04457"/>
    </source>
</evidence>
<dbReference type="InterPro" id="IPR040459">
    <property type="entry name" value="MJ1316"/>
</dbReference>
<feature type="region of interest" description="Disordered" evidence="1">
    <location>
        <begin position="455"/>
        <end position="474"/>
    </location>
</feature>
<protein>
    <recommendedName>
        <fullName evidence="2">MJ1316 RNA cyclic group end recognition domain-containing protein</fullName>
    </recommendedName>
</protein>
<accession>A0A3M7F6K0</accession>
<evidence type="ECO:0000313" key="3">
    <source>
        <dbReference type="EMBL" id="RMY84186.1"/>
    </source>
</evidence>
<proteinExistence type="predicted"/>
<dbReference type="Pfam" id="PF04457">
    <property type="entry name" value="MJ1316"/>
    <property type="match status" value="1"/>
</dbReference>
<comment type="caution">
    <text evidence="3">The sequence shown here is derived from an EMBL/GenBank/DDBJ whole genome shotgun (WGS) entry which is preliminary data.</text>
</comment>
<feature type="domain" description="MJ1316 RNA cyclic group end recognition" evidence="2">
    <location>
        <begin position="484"/>
        <end position="555"/>
    </location>
</feature>
<evidence type="ECO:0000313" key="4">
    <source>
        <dbReference type="Proteomes" id="UP000281468"/>
    </source>
</evidence>
<dbReference type="EMBL" id="QWIQ01000502">
    <property type="protein sequence ID" value="RMY84186.1"/>
    <property type="molecule type" value="Genomic_DNA"/>
</dbReference>
<dbReference type="Proteomes" id="UP000281468">
    <property type="component" value="Unassembled WGS sequence"/>
</dbReference>
<evidence type="ECO:0000256" key="1">
    <source>
        <dbReference type="SAM" id="MobiDB-lite"/>
    </source>
</evidence>
<gene>
    <name evidence="3" type="ORF">D0862_11490</name>
</gene>
<sequence length="565" mass="64581">MCSIFFVLEGLSVFHLASLLPRHHHLKTASSILTMAILAPRENAIDELAMRLRALYVPDLLHAAQYGVIQPQRCRPLRLLFATGTCAAGLKSRNEDIHLVCMTEDNRHTFWQIVAEAFNIEALQTPSDDVLALPSRRGWIEGHEAQPCIYLCRCSVPSGFDLSNLSRVKIPFYSAQQQQVLSHNEQRHLAMVIDADGMTSSRFALNRREDEWILFSAAYLLILEQAQSERLLAPPFGFLDYEALMWMVYNVTRDSSIAPLYLEATERLAYAFWYKCAMLESFTQLEVHTPTRTNIASHVTPQAVQSLSKLGKCMVQYYSRKNLATDLSSILALFKGFAPIDGYRRFIRNANEYVLIEFELWSPNGPARRQMLQQIPELVKTVATHLNARVWPKPLESTPERSVFALALFDHREGYAPSKQALPYRTRSYHYLESLLQYDRTGAVISLTAQSGPQLQAKYPPERVEQPAPPTYDVPKLPAPGERFRDARSAMEFLLYGSVHANTEYEIGYHDRFEGLKWIALGEWGKKGVDHEDFIPLHRIRKLRRVADGKIVWDREKRLDLTGVT</sequence>
<dbReference type="VEuPathDB" id="FungiDB:BTJ68_02619"/>
<dbReference type="AlphaFoldDB" id="A0A3M7F6K0"/>